<name>L7CMV3_RHOBT</name>
<reference evidence="8 9" key="1">
    <citation type="journal article" date="2013" name="Mar. Genomics">
        <title>Expression of sulfatases in Rhodopirellula baltica and the diversity of sulfatases in the genus Rhodopirellula.</title>
        <authorList>
            <person name="Wegner C.E."/>
            <person name="Richter-Heitmann T."/>
            <person name="Klindworth A."/>
            <person name="Klockow C."/>
            <person name="Richter M."/>
            <person name="Achstetter T."/>
            <person name="Glockner F.O."/>
            <person name="Harder J."/>
        </authorList>
    </citation>
    <scope>NUCLEOTIDE SEQUENCE [LARGE SCALE GENOMIC DNA]</scope>
    <source>
        <strain evidence="8 9">SWK14</strain>
    </source>
</reference>
<evidence type="ECO:0000256" key="4">
    <source>
        <dbReference type="PROSITE-ProRule" id="PRU00169"/>
    </source>
</evidence>
<evidence type="ECO:0000259" key="6">
    <source>
        <dbReference type="PROSITE" id="PS50109"/>
    </source>
</evidence>
<dbReference type="AlphaFoldDB" id="L7CMV3"/>
<dbReference type="SMART" id="SM00448">
    <property type="entry name" value="REC"/>
    <property type="match status" value="1"/>
</dbReference>
<dbReference type="EMBL" id="AMWG01000020">
    <property type="protein sequence ID" value="ELP35170.1"/>
    <property type="molecule type" value="Genomic_DNA"/>
</dbReference>
<dbReference type="PANTHER" id="PTHR43547">
    <property type="entry name" value="TWO-COMPONENT HISTIDINE KINASE"/>
    <property type="match status" value="1"/>
</dbReference>
<feature type="domain" description="Response regulatory" evidence="7">
    <location>
        <begin position="1"/>
        <end position="112"/>
    </location>
</feature>
<feature type="domain" description="Histidine kinase" evidence="6">
    <location>
        <begin position="163"/>
        <end position="384"/>
    </location>
</feature>
<evidence type="ECO:0000313" key="9">
    <source>
        <dbReference type="Proteomes" id="UP000010959"/>
    </source>
</evidence>
<dbReference type="InterPro" id="IPR003661">
    <property type="entry name" value="HisK_dim/P_dom"/>
</dbReference>
<sequence>MDDAAAAKIAEEALLQTHINYQIDRATSIRQAYELMSLRNHDVILSDLRLPDAVGLVAIAKIRSKCDTVPLIILSGSENEQFYVETLAKGADDCICRENLTPTNLLRCINQNIERVRQKRENIELMDAVDRQRQRLEEQASLLQEKNVRLASLCESARSFVNNVSHEFRTPLCVIKQYSGMLSRGTIGEMAGPQKRLLEVIEDRVDGLNSLVDDMLDVSRLESGMLAASRSRCSISEIIRKELIPLKHRGRVRSIDIIAECPNGLPEVFCDSEKVGRILVNLIVNAIKVSPPNELIRVSVSRNDPRQELDIRVSDNGPGIDEEMKGKLGRQFVRGPSSILCSEKSFGLGLSITKELVNLNLGSLKIESQVGIGSSFSFTVPYANPKAILNRYFERLMRHTNQSETKIAVLRASIESANEEQRVDDVERFLSYSLRARDIVIPIQPNVWLLVLNIVADEMPRFRQRFEVSLSEVNRNRPQGDLPAIDLQQMGLFDRVTEVDDIEFCLSKLLLSSGAPGERREGTKQYV</sequence>
<keyword evidence="3 4" id="KW-0597">Phosphoprotein</keyword>
<dbReference type="PRINTS" id="PR00344">
    <property type="entry name" value="BCTRLSENSOR"/>
</dbReference>
<dbReference type="CDD" id="cd00156">
    <property type="entry name" value="REC"/>
    <property type="match status" value="1"/>
</dbReference>
<dbReference type="InterPro" id="IPR005467">
    <property type="entry name" value="His_kinase_dom"/>
</dbReference>
<feature type="coiled-coil region" evidence="5">
    <location>
        <begin position="106"/>
        <end position="153"/>
    </location>
</feature>
<dbReference type="Pfam" id="PF00072">
    <property type="entry name" value="Response_reg"/>
    <property type="match status" value="1"/>
</dbReference>
<keyword evidence="5" id="KW-0175">Coiled coil</keyword>
<evidence type="ECO:0000256" key="1">
    <source>
        <dbReference type="ARBA" id="ARBA00000085"/>
    </source>
</evidence>
<evidence type="ECO:0000256" key="3">
    <source>
        <dbReference type="ARBA" id="ARBA00022553"/>
    </source>
</evidence>
<gene>
    <name evidence="8" type="ORF">RBSWK_00838</name>
</gene>
<comment type="catalytic activity">
    <reaction evidence="1">
        <text>ATP + protein L-histidine = ADP + protein N-phospho-L-histidine.</text>
        <dbReference type="EC" id="2.7.13.3"/>
    </reaction>
</comment>
<dbReference type="SMART" id="SM00387">
    <property type="entry name" value="HATPase_c"/>
    <property type="match status" value="1"/>
</dbReference>
<keyword evidence="8" id="KW-0418">Kinase</keyword>
<evidence type="ECO:0000256" key="2">
    <source>
        <dbReference type="ARBA" id="ARBA00012438"/>
    </source>
</evidence>
<dbReference type="SMART" id="SM00388">
    <property type="entry name" value="HisKA"/>
    <property type="match status" value="1"/>
</dbReference>
<dbReference type="GO" id="GO:0000155">
    <property type="term" value="F:phosphorelay sensor kinase activity"/>
    <property type="evidence" value="ECO:0007669"/>
    <property type="project" value="InterPro"/>
</dbReference>
<dbReference type="SUPFAM" id="SSF47384">
    <property type="entry name" value="Homodimeric domain of signal transducing histidine kinase"/>
    <property type="match status" value="1"/>
</dbReference>
<dbReference type="Proteomes" id="UP000010959">
    <property type="component" value="Unassembled WGS sequence"/>
</dbReference>
<dbReference type="Gene3D" id="3.30.565.10">
    <property type="entry name" value="Histidine kinase-like ATPase, C-terminal domain"/>
    <property type="match status" value="1"/>
</dbReference>
<dbReference type="Pfam" id="PF02518">
    <property type="entry name" value="HATPase_c"/>
    <property type="match status" value="1"/>
</dbReference>
<dbReference type="CDD" id="cd00075">
    <property type="entry name" value="HATPase"/>
    <property type="match status" value="1"/>
</dbReference>
<dbReference type="InterPro" id="IPR001789">
    <property type="entry name" value="Sig_transdc_resp-reg_receiver"/>
</dbReference>
<evidence type="ECO:0000259" key="7">
    <source>
        <dbReference type="PROSITE" id="PS50110"/>
    </source>
</evidence>
<feature type="modified residue" description="4-aspartylphosphate" evidence="4">
    <location>
        <position position="47"/>
    </location>
</feature>
<dbReference type="InterPro" id="IPR004358">
    <property type="entry name" value="Sig_transdc_His_kin-like_C"/>
</dbReference>
<dbReference type="Gene3D" id="1.10.287.130">
    <property type="match status" value="1"/>
</dbReference>
<keyword evidence="8" id="KW-0808">Transferase</keyword>
<dbReference type="PANTHER" id="PTHR43547:SF2">
    <property type="entry name" value="HYBRID SIGNAL TRANSDUCTION HISTIDINE KINASE C"/>
    <property type="match status" value="1"/>
</dbReference>
<dbReference type="SUPFAM" id="SSF55874">
    <property type="entry name" value="ATPase domain of HSP90 chaperone/DNA topoisomerase II/histidine kinase"/>
    <property type="match status" value="1"/>
</dbReference>
<comment type="caution">
    <text evidence="8">The sequence shown here is derived from an EMBL/GenBank/DDBJ whole genome shotgun (WGS) entry which is preliminary data.</text>
</comment>
<dbReference type="PATRIC" id="fig|993516.3.peg.891"/>
<dbReference type="Pfam" id="PF00512">
    <property type="entry name" value="HisKA"/>
    <property type="match status" value="1"/>
</dbReference>
<dbReference type="EC" id="2.7.13.3" evidence="2"/>
<evidence type="ECO:0000313" key="8">
    <source>
        <dbReference type="EMBL" id="ELP35170.1"/>
    </source>
</evidence>
<organism evidence="8 9">
    <name type="scientific">Rhodopirellula baltica SWK14</name>
    <dbReference type="NCBI Taxonomy" id="993516"/>
    <lineage>
        <taxon>Bacteria</taxon>
        <taxon>Pseudomonadati</taxon>
        <taxon>Planctomycetota</taxon>
        <taxon>Planctomycetia</taxon>
        <taxon>Pirellulales</taxon>
        <taxon>Pirellulaceae</taxon>
        <taxon>Rhodopirellula</taxon>
    </lineage>
</organism>
<accession>L7CMV3</accession>
<dbReference type="CDD" id="cd00082">
    <property type="entry name" value="HisKA"/>
    <property type="match status" value="1"/>
</dbReference>
<dbReference type="InterPro" id="IPR011006">
    <property type="entry name" value="CheY-like_superfamily"/>
</dbReference>
<dbReference type="SUPFAM" id="SSF52172">
    <property type="entry name" value="CheY-like"/>
    <property type="match status" value="1"/>
</dbReference>
<dbReference type="Gene3D" id="3.40.50.2300">
    <property type="match status" value="1"/>
</dbReference>
<evidence type="ECO:0000256" key="5">
    <source>
        <dbReference type="SAM" id="Coils"/>
    </source>
</evidence>
<proteinExistence type="predicted"/>
<dbReference type="PROSITE" id="PS50109">
    <property type="entry name" value="HIS_KIN"/>
    <property type="match status" value="1"/>
</dbReference>
<dbReference type="InterPro" id="IPR036890">
    <property type="entry name" value="HATPase_C_sf"/>
</dbReference>
<dbReference type="PROSITE" id="PS50110">
    <property type="entry name" value="RESPONSE_REGULATORY"/>
    <property type="match status" value="1"/>
</dbReference>
<protein>
    <recommendedName>
        <fullName evidence="2">histidine kinase</fullName>
        <ecNumber evidence="2">2.7.13.3</ecNumber>
    </recommendedName>
</protein>
<dbReference type="InterPro" id="IPR036097">
    <property type="entry name" value="HisK_dim/P_sf"/>
</dbReference>
<dbReference type="InterPro" id="IPR003594">
    <property type="entry name" value="HATPase_dom"/>
</dbReference>